<evidence type="ECO:0000313" key="7">
    <source>
        <dbReference type="Proteomes" id="UP000790580"/>
    </source>
</evidence>
<dbReference type="Pfam" id="PF00126">
    <property type="entry name" value="HTH_1"/>
    <property type="match status" value="1"/>
</dbReference>
<evidence type="ECO:0000256" key="2">
    <source>
        <dbReference type="ARBA" id="ARBA00023015"/>
    </source>
</evidence>
<evidence type="ECO:0000256" key="3">
    <source>
        <dbReference type="ARBA" id="ARBA00023125"/>
    </source>
</evidence>
<dbReference type="SUPFAM" id="SSF46785">
    <property type="entry name" value="Winged helix' DNA-binding domain"/>
    <property type="match status" value="1"/>
</dbReference>
<accession>A0ABS6JVH8</accession>
<dbReference type="RefSeq" id="WP_088074177.1">
    <property type="nucleotide sequence ID" value="NZ_JAHQCR010000054.1"/>
</dbReference>
<dbReference type="InterPro" id="IPR005119">
    <property type="entry name" value="LysR_subst-bd"/>
</dbReference>
<dbReference type="PANTHER" id="PTHR30419">
    <property type="entry name" value="HTH-TYPE TRANSCRIPTIONAL REGULATOR YBHD"/>
    <property type="match status" value="1"/>
</dbReference>
<name>A0ABS6JVH8_9BACI</name>
<protein>
    <submittedName>
        <fullName evidence="6">LysR family transcriptional regulator</fullName>
    </submittedName>
</protein>
<evidence type="ECO:0000313" key="6">
    <source>
        <dbReference type="EMBL" id="MBU9722582.1"/>
    </source>
</evidence>
<dbReference type="PRINTS" id="PR00039">
    <property type="entry name" value="HTHLYSR"/>
</dbReference>
<proteinExistence type="inferred from homology"/>
<organism evidence="6 7">
    <name type="scientific">Evansella alkalicola</name>
    <dbReference type="NCBI Taxonomy" id="745819"/>
    <lineage>
        <taxon>Bacteria</taxon>
        <taxon>Bacillati</taxon>
        <taxon>Bacillota</taxon>
        <taxon>Bacilli</taxon>
        <taxon>Bacillales</taxon>
        <taxon>Bacillaceae</taxon>
        <taxon>Evansella</taxon>
    </lineage>
</organism>
<sequence>MDIRQLEYFREVAVHLSFTKAAAKLHVSQPSLSKSIKNLESELGVPLFYRSSKTLDLTDAGKAVLAHAKHVLGAFENMASELSDITEYKKGEMKIGIPPIVGAAFFSKLISSFKEAFPQVDITLTEVGSKAIKEGIQAGDLDVGLVCNIPLENDSFEAIELTKEPLLLVVHEEHHLVGKNKVVLNDLKEESFILYRKDFTLHDRMMEQFVKRDFQPNVVCESSQRDFMLEMVGAKLGVALLPKTIAENPGELPLKAIPISDIEINLELGVIWKKNKYLSYVVRQFIEMTRELDSDEKQGT</sequence>
<evidence type="ECO:0000259" key="5">
    <source>
        <dbReference type="PROSITE" id="PS50931"/>
    </source>
</evidence>
<dbReference type="PANTHER" id="PTHR30419:SF8">
    <property type="entry name" value="NITROGEN ASSIMILATION TRANSCRIPTIONAL ACTIVATOR-RELATED"/>
    <property type="match status" value="1"/>
</dbReference>
<keyword evidence="7" id="KW-1185">Reference proteome</keyword>
<dbReference type="InterPro" id="IPR036388">
    <property type="entry name" value="WH-like_DNA-bd_sf"/>
</dbReference>
<evidence type="ECO:0000256" key="1">
    <source>
        <dbReference type="ARBA" id="ARBA00009437"/>
    </source>
</evidence>
<dbReference type="SUPFAM" id="SSF53850">
    <property type="entry name" value="Periplasmic binding protein-like II"/>
    <property type="match status" value="1"/>
</dbReference>
<reference evidence="6 7" key="1">
    <citation type="submission" date="2021-06" db="EMBL/GenBank/DDBJ databases">
        <title>Bacillus sp. RD4P76, an endophyte from a halophyte.</title>
        <authorList>
            <person name="Sun J.-Q."/>
        </authorList>
    </citation>
    <scope>NUCLEOTIDE SEQUENCE [LARGE SCALE GENOMIC DNA]</scope>
    <source>
        <strain evidence="6 7">JCM 17098</strain>
    </source>
</reference>
<dbReference type="Pfam" id="PF03466">
    <property type="entry name" value="LysR_substrate"/>
    <property type="match status" value="1"/>
</dbReference>
<dbReference type="InterPro" id="IPR000847">
    <property type="entry name" value="LysR_HTH_N"/>
</dbReference>
<dbReference type="InterPro" id="IPR050950">
    <property type="entry name" value="HTH-type_LysR_regulators"/>
</dbReference>
<dbReference type="Gene3D" id="3.40.190.290">
    <property type="match status" value="1"/>
</dbReference>
<comment type="similarity">
    <text evidence="1">Belongs to the LysR transcriptional regulatory family.</text>
</comment>
<keyword evidence="3" id="KW-0238">DNA-binding</keyword>
<comment type="caution">
    <text evidence="6">The sequence shown here is derived from an EMBL/GenBank/DDBJ whole genome shotgun (WGS) entry which is preliminary data.</text>
</comment>
<keyword evidence="4" id="KW-0804">Transcription</keyword>
<dbReference type="EMBL" id="JAHQCR010000054">
    <property type="protein sequence ID" value="MBU9722582.1"/>
    <property type="molecule type" value="Genomic_DNA"/>
</dbReference>
<evidence type="ECO:0000256" key="4">
    <source>
        <dbReference type="ARBA" id="ARBA00023163"/>
    </source>
</evidence>
<dbReference type="Gene3D" id="1.10.10.10">
    <property type="entry name" value="Winged helix-like DNA-binding domain superfamily/Winged helix DNA-binding domain"/>
    <property type="match status" value="1"/>
</dbReference>
<dbReference type="CDD" id="cd08438">
    <property type="entry name" value="PBP2_CidR"/>
    <property type="match status" value="1"/>
</dbReference>
<gene>
    <name evidence="6" type="ORF">KS407_14190</name>
</gene>
<feature type="domain" description="HTH lysR-type" evidence="5">
    <location>
        <begin position="1"/>
        <end position="58"/>
    </location>
</feature>
<dbReference type="PROSITE" id="PS50931">
    <property type="entry name" value="HTH_LYSR"/>
    <property type="match status" value="1"/>
</dbReference>
<dbReference type="InterPro" id="IPR036390">
    <property type="entry name" value="WH_DNA-bd_sf"/>
</dbReference>
<keyword evidence="2" id="KW-0805">Transcription regulation</keyword>
<dbReference type="Proteomes" id="UP000790580">
    <property type="component" value="Unassembled WGS sequence"/>
</dbReference>